<dbReference type="EMBL" id="DS027045">
    <property type="protein sequence ID" value="EAW14309.1"/>
    <property type="molecule type" value="Genomic_DNA"/>
</dbReference>
<dbReference type="HOGENOM" id="CLU_2757319_0_0_1"/>
<keyword evidence="3" id="KW-1185">Reference proteome</keyword>
<proteinExistence type="predicted"/>
<protein>
    <submittedName>
        <fullName evidence="2">Uncharacterized protein</fullName>
    </submittedName>
</protein>
<evidence type="ECO:0000256" key="1">
    <source>
        <dbReference type="SAM" id="MobiDB-lite"/>
    </source>
</evidence>
<sequence length="70" mass="7276">MANRSPAKSTLEAGRNTTDAGTDNRITDVIGNAGIREKIGQGKGKVAIRGSQAICAESDEKELPTSFALS</sequence>
<dbReference type="GeneID" id="4707974"/>
<dbReference type="VEuPathDB" id="FungiDB:ACLA_073440"/>
<evidence type="ECO:0000313" key="3">
    <source>
        <dbReference type="Proteomes" id="UP000006701"/>
    </source>
</evidence>
<feature type="region of interest" description="Disordered" evidence="1">
    <location>
        <begin position="1"/>
        <end position="24"/>
    </location>
</feature>
<gene>
    <name evidence="2" type="ORF">ACLA_073440</name>
</gene>
<organism evidence="2 3">
    <name type="scientific">Aspergillus clavatus (strain ATCC 1007 / CBS 513.65 / DSM 816 / NCTC 3887 / NRRL 1 / QM 1276 / 107)</name>
    <dbReference type="NCBI Taxonomy" id="344612"/>
    <lineage>
        <taxon>Eukaryota</taxon>
        <taxon>Fungi</taxon>
        <taxon>Dikarya</taxon>
        <taxon>Ascomycota</taxon>
        <taxon>Pezizomycotina</taxon>
        <taxon>Eurotiomycetes</taxon>
        <taxon>Eurotiomycetidae</taxon>
        <taxon>Eurotiales</taxon>
        <taxon>Aspergillaceae</taxon>
        <taxon>Aspergillus</taxon>
        <taxon>Aspergillus subgen. Fumigati</taxon>
    </lineage>
</organism>
<dbReference type="RefSeq" id="XP_001275735.1">
    <property type="nucleotide sequence ID" value="XM_001275734.1"/>
</dbReference>
<name>A1C7D8_ASPCL</name>
<accession>A1C7D8</accession>
<dbReference type="KEGG" id="act:ACLA_073440"/>
<dbReference type="AlphaFoldDB" id="A1C7D8"/>
<reference evidence="2 3" key="1">
    <citation type="journal article" date="2008" name="PLoS Genet.">
        <title>Genomic islands in the pathogenic filamentous fungus Aspergillus fumigatus.</title>
        <authorList>
            <person name="Fedorova N.D."/>
            <person name="Khaldi N."/>
            <person name="Joardar V.S."/>
            <person name="Maiti R."/>
            <person name="Amedeo P."/>
            <person name="Anderson M.J."/>
            <person name="Crabtree J."/>
            <person name="Silva J.C."/>
            <person name="Badger J.H."/>
            <person name="Albarraq A."/>
            <person name="Angiuoli S."/>
            <person name="Bussey H."/>
            <person name="Bowyer P."/>
            <person name="Cotty P.J."/>
            <person name="Dyer P.S."/>
            <person name="Egan A."/>
            <person name="Galens K."/>
            <person name="Fraser-Liggett C.M."/>
            <person name="Haas B.J."/>
            <person name="Inman J.M."/>
            <person name="Kent R."/>
            <person name="Lemieux S."/>
            <person name="Malavazi I."/>
            <person name="Orvis J."/>
            <person name="Roemer T."/>
            <person name="Ronning C.M."/>
            <person name="Sundaram J.P."/>
            <person name="Sutton G."/>
            <person name="Turner G."/>
            <person name="Venter J.C."/>
            <person name="White O.R."/>
            <person name="Whitty B.R."/>
            <person name="Youngman P."/>
            <person name="Wolfe K.H."/>
            <person name="Goldman G.H."/>
            <person name="Wortman J.R."/>
            <person name="Jiang B."/>
            <person name="Denning D.W."/>
            <person name="Nierman W.C."/>
        </authorList>
    </citation>
    <scope>NUCLEOTIDE SEQUENCE [LARGE SCALE GENOMIC DNA]</scope>
    <source>
        <strain evidence="3">ATCC 1007 / CBS 513.65 / DSM 816 / NCTC 3887 / NRRL 1</strain>
    </source>
</reference>
<evidence type="ECO:0000313" key="2">
    <source>
        <dbReference type="EMBL" id="EAW14309.1"/>
    </source>
</evidence>
<dbReference type="Proteomes" id="UP000006701">
    <property type="component" value="Unassembled WGS sequence"/>
</dbReference>